<accession>A0A369KPH9</accession>
<evidence type="ECO:0000259" key="1">
    <source>
        <dbReference type="SMART" id="SM00953"/>
    </source>
</evidence>
<sequence length="256" mass="29981">MMKEIEGLFDLKTEFEGIVYRNIFTIYHSQDLFDDLNVDSDFAHDILQRAENITSGVSHEFPQKNRLFDYGKVHGSCISDAFNPPYTFGRFGDGNSYGVWYSATDEKTSIYETFFHQWRRIQYQFKINPKTNLITIDRKMFACEVKSKVVLDFRSQLQLHDKLTSNDYEFCIELGKKVKERKIQMLLVPSARNIGGVCSPVFLPEIIKSEKAIYYLKFYFHKDGKAEIERISNKKETFDFPSSWKECVSDTNVKLL</sequence>
<dbReference type="SMART" id="SM00953">
    <property type="entry name" value="RES"/>
    <property type="match status" value="1"/>
</dbReference>
<dbReference type="InterPro" id="IPR014914">
    <property type="entry name" value="RES_dom"/>
</dbReference>
<name>A0A369KPH9_9BACT</name>
<evidence type="ECO:0000313" key="3">
    <source>
        <dbReference type="Proteomes" id="UP000253934"/>
    </source>
</evidence>
<dbReference type="Proteomes" id="UP000253934">
    <property type="component" value="Unassembled WGS sequence"/>
</dbReference>
<gene>
    <name evidence="2" type="ORF">DCC88_09875</name>
</gene>
<reference evidence="2" key="1">
    <citation type="submission" date="2018-04" db="EMBL/GenBank/DDBJ databases">
        <title>Draft genome sequence of the Candidatus Spirobacillus cienkowskii, a pathogen of freshwater Daphnia species, reconstructed from hemolymph metagenomic reads.</title>
        <authorList>
            <person name="Bresciani L."/>
            <person name="Lemos L.N."/>
            <person name="Wale N."/>
            <person name="Lin J.Y."/>
            <person name="Fernandes G.R."/>
            <person name="Duffy M.A."/>
            <person name="Rodrigues J.M."/>
        </authorList>
    </citation>
    <scope>NUCLEOTIDE SEQUENCE [LARGE SCALE GENOMIC DNA]</scope>
    <source>
        <strain evidence="2">Binning01</strain>
    </source>
</reference>
<dbReference type="EMBL" id="QOVW01000084">
    <property type="protein sequence ID" value="RDB35472.1"/>
    <property type="molecule type" value="Genomic_DNA"/>
</dbReference>
<comment type="caution">
    <text evidence="2">The sequence shown here is derived from an EMBL/GenBank/DDBJ whole genome shotgun (WGS) entry which is preliminary data.</text>
</comment>
<protein>
    <submittedName>
        <fullName evidence="2">RES domain-containing protein</fullName>
    </submittedName>
</protein>
<feature type="domain" description="RES" evidence="1">
    <location>
        <begin position="81"/>
        <end position="213"/>
    </location>
</feature>
<dbReference type="AlphaFoldDB" id="A0A369KPH9"/>
<organism evidence="2 3">
    <name type="scientific">Spirobacillus cienkowskii</name>
    <dbReference type="NCBI Taxonomy" id="495820"/>
    <lineage>
        <taxon>Bacteria</taxon>
        <taxon>Pseudomonadati</taxon>
        <taxon>Bdellovibrionota</taxon>
        <taxon>Oligoflexia</taxon>
        <taxon>Silvanigrellales</taxon>
        <taxon>Spirobacillus</taxon>
    </lineage>
</organism>
<dbReference type="Pfam" id="PF08808">
    <property type="entry name" value="RES"/>
    <property type="match status" value="1"/>
</dbReference>
<keyword evidence="3" id="KW-1185">Reference proteome</keyword>
<proteinExistence type="predicted"/>
<evidence type="ECO:0000313" key="2">
    <source>
        <dbReference type="EMBL" id="RDB35472.1"/>
    </source>
</evidence>